<protein>
    <submittedName>
        <fullName evidence="2">Protein of unassigned function</fullName>
    </submittedName>
</protein>
<proteinExistence type="predicted"/>
<dbReference type="KEGG" id="mor:MOC_3979"/>
<dbReference type="eggNOG" id="COG4338">
    <property type="taxonomic scope" value="Bacteria"/>
</dbReference>
<dbReference type="STRING" id="693986.MOC_3979"/>
<dbReference type="HOGENOM" id="CLU_201808_0_1_5"/>
<dbReference type="Proteomes" id="UP000029492">
    <property type="component" value="Chromosome"/>
</dbReference>
<gene>
    <name evidence="2" type="ORF">MOC_3979</name>
</gene>
<name>A0A089QAW0_9HYPH</name>
<feature type="region of interest" description="Disordered" evidence="1">
    <location>
        <begin position="46"/>
        <end position="68"/>
    </location>
</feature>
<accession>A0A089QAW0</accession>
<organism evidence="2 3">
    <name type="scientific">Methylobacterium oryzae CBMB20</name>
    <dbReference type="NCBI Taxonomy" id="693986"/>
    <lineage>
        <taxon>Bacteria</taxon>
        <taxon>Pseudomonadati</taxon>
        <taxon>Pseudomonadota</taxon>
        <taxon>Alphaproteobacteria</taxon>
        <taxon>Hyphomicrobiales</taxon>
        <taxon>Methylobacteriaceae</taxon>
        <taxon>Methylobacterium</taxon>
    </lineage>
</organism>
<dbReference type="InterPro" id="IPR017136">
    <property type="entry name" value="UCP037205"/>
</dbReference>
<dbReference type="RefSeq" id="WP_193376698.1">
    <property type="nucleotide sequence ID" value="NZ_CP003811.1"/>
</dbReference>
<dbReference type="PANTHER" id="PTHR37463">
    <property type="entry name" value="GSL3115 PROTEIN"/>
    <property type="match status" value="1"/>
</dbReference>
<dbReference type="Pfam" id="PF10013">
    <property type="entry name" value="DUF2256"/>
    <property type="match status" value="1"/>
</dbReference>
<evidence type="ECO:0000313" key="3">
    <source>
        <dbReference type="Proteomes" id="UP000029492"/>
    </source>
</evidence>
<dbReference type="PANTHER" id="PTHR37463:SF1">
    <property type="entry name" value="DUF2256 DOMAIN-CONTAINING PROTEIN"/>
    <property type="match status" value="1"/>
</dbReference>
<evidence type="ECO:0000313" key="2">
    <source>
        <dbReference type="EMBL" id="AIQ91734.1"/>
    </source>
</evidence>
<keyword evidence="3" id="KW-1185">Reference proteome</keyword>
<evidence type="ECO:0000256" key="1">
    <source>
        <dbReference type="SAM" id="MobiDB-lite"/>
    </source>
</evidence>
<dbReference type="AlphaFoldDB" id="A0A089QAW0"/>
<dbReference type="EMBL" id="CP003811">
    <property type="protein sequence ID" value="AIQ91734.1"/>
    <property type="molecule type" value="Genomic_DNA"/>
</dbReference>
<sequence>MPPMRRKGDLPEKVCAQCGRPFAWRKKWARVWDEVRYCSDRCRAEAKAGRGRPVGASAETRPTTARQG</sequence>
<reference evidence="2 3" key="1">
    <citation type="journal article" date="2014" name="PLoS ONE">
        <title>Genome Information of Methylobacterium oryzae, a Plant-Probiotic Methylotroph in the Phyllosphere.</title>
        <authorList>
            <person name="Kwak M.J."/>
            <person name="Jeong H."/>
            <person name="Madhaiyan M."/>
            <person name="Lee Y."/>
            <person name="Sa T.M."/>
            <person name="Oh T.K."/>
            <person name="Kim J.F."/>
        </authorList>
    </citation>
    <scope>NUCLEOTIDE SEQUENCE [LARGE SCALE GENOMIC DNA]</scope>
    <source>
        <strain evidence="2 3">CBMB20</strain>
    </source>
</reference>